<protein>
    <submittedName>
        <fullName evidence="2">Uncharacterized protein</fullName>
    </submittedName>
</protein>
<gene>
    <name evidence="2" type="ORF">RIF29_19070</name>
</gene>
<name>A0AAN9IB37_CROPI</name>
<keyword evidence="1" id="KW-0732">Signal</keyword>
<dbReference type="EMBL" id="JAYWIO010000004">
    <property type="protein sequence ID" value="KAK7266426.1"/>
    <property type="molecule type" value="Genomic_DNA"/>
</dbReference>
<keyword evidence="3" id="KW-1185">Reference proteome</keyword>
<proteinExistence type="predicted"/>
<feature type="chain" id="PRO_5043009004" evidence="1">
    <location>
        <begin position="23"/>
        <end position="87"/>
    </location>
</feature>
<evidence type="ECO:0000256" key="1">
    <source>
        <dbReference type="SAM" id="SignalP"/>
    </source>
</evidence>
<dbReference type="AlphaFoldDB" id="A0AAN9IB37"/>
<evidence type="ECO:0000313" key="3">
    <source>
        <dbReference type="Proteomes" id="UP001372338"/>
    </source>
</evidence>
<reference evidence="2 3" key="1">
    <citation type="submission" date="2024-01" db="EMBL/GenBank/DDBJ databases">
        <title>The genomes of 5 underutilized Papilionoideae crops provide insights into root nodulation and disease resistanc.</title>
        <authorList>
            <person name="Yuan L."/>
        </authorList>
    </citation>
    <scope>NUCLEOTIDE SEQUENCE [LARGE SCALE GENOMIC DNA]</scope>
    <source>
        <strain evidence="2">ZHUSHIDOU_FW_LH</strain>
        <tissue evidence="2">Leaf</tissue>
    </source>
</reference>
<sequence>MTWRAMTKVKLLIAAVIPPSFSEVEENLAWAMENNGEFSIAFAAKLCQDLPSSTVFMPRIQRSVWFGDGLVLRGLELSFGRLLMEGS</sequence>
<feature type="signal peptide" evidence="1">
    <location>
        <begin position="1"/>
        <end position="22"/>
    </location>
</feature>
<comment type="caution">
    <text evidence="2">The sequence shown here is derived from an EMBL/GenBank/DDBJ whole genome shotgun (WGS) entry which is preliminary data.</text>
</comment>
<dbReference type="Proteomes" id="UP001372338">
    <property type="component" value="Unassembled WGS sequence"/>
</dbReference>
<accession>A0AAN9IB37</accession>
<organism evidence="2 3">
    <name type="scientific">Crotalaria pallida</name>
    <name type="common">Smooth rattlebox</name>
    <name type="synonym">Crotalaria striata</name>
    <dbReference type="NCBI Taxonomy" id="3830"/>
    <lineage>
        <taxon>Eukaryota</taxon>
        <taxon>Viridiplantae</taxon>
        <taxon>Streptophyta</taxon>
        <taxon>Embryophyta</taxon>
        <taxon>Tracheophyta</taxon>
        <taxon>Spermatophyta</taxon>
        <taxon>Magnoliopsida</taxon>
        <taxon>eudicotyledons</taxon>
        <taxon>Gunneridae</taxon>
        <taxon>Pentapetalae</taxon>
        <taxon>rosids</taxon>
        <taxon>fabids</taxon>
        <taxon>Fabales</taxon>
        <taxon>Fabaceae</taxon>
        <taxon>Papilionoideae</taxon>
        <taxon>50 kb inversion clade</taxon>
        <taxon>genistoids sensu lato</taxon>
        <taxon>core genistoids</taxon>
        <taxon>Crotalarieae</taxon>
        <taxon>Crotalaria</taxon>
    </lineage>
</organism>
<evidence type="ECO:0000313" key="2">
    <source>
        <dbReference type="EMBL" id="KAK7266426.1"/>
    </source>
</evidence>